<dbReference type="EMBL" id="JACIEN010000001">
    <property type="protein sequence ID" value="MBB4015738.1"/>
    <property type="molecule type" value="Genomic_DNA"/>
</dbReference>
<keyword evidence="2" id="KW-1185">Reference proteome</keyword>
<evidence type="ECO:0000313" key="1">
    <source>
        <dbReference type="EMBL" id="MBB4015738.1"/>
    </source>
</evidence>
<comment type="caution">
    <text evidence="1">The sequence shown here is derived from an EMBL/GenBank/DDBJ whole genome shotgun (WGS) entry which is preliminary data.</text>
</comment>
<proteinExistence type="predicted"/>
<dbReference type="RefSeq" id="WP_156332775.1">
    <property type="nucleotide sequence ID" value="NZ_JACIEN010000001.1"/>
</dbReference>
<dbReference type="AlphaFoldDB" id="A0A840BW87"/>
<evidence type="ECO:0000313" key="2">
    <source>
        <dbReference type="Proteomes" id="UP000577362"/>
    </source>
</evidence>
<gene>
    <name evidence="1" type="ORF">GGR16_000744</name>
</gene>
<organism evidence="1 2">
    <name type="scientific">Chelatococcus caeni</name>
    <dbReference type="NCBI Taxonomy" id="1348468"/>
    <lineage>
        <taxon>Bacteria</taxon>
        <taxon>Pseudomonadati</taxon>
        <taxon>Pseudomonadota</taxon>
        <taxon>Alphaproteobacteria</taxon>
        <taxon>Hyphomicrobiales</taxon>
        <taxon>Chelatococcaceae</taxon>
        <taxon>Chelatococcus</taxon>
    </lineage>
</organism>
<dbReference type="Proteomes" id="UP000577362">
    <property type="component" value="Unassembled WGS sequence"/>
</dbReference>
<protein>
    <submittedName>
        <fullName evidence="1">Uncharacterized protein</fullName>
    </submittedName>
</protein>
<reference evidence="1 2" key="1">
    <citation type="submission" date="2020-08" db="EMBL/GenBank/DDBJ databases">
        <title>Genomic Encyclopedia of Type Strains, Phase IV (KMG-IV): sequencing the most valuable type-strain genomes for metagenomic binning, comparative biology and taxonomic classification.</title>
        <authorList>
            <person name="Goeker M."/>
        </authorList>
    </citation>
    <scope>NUCLEOTIDE SEQUENCE [LARGE SCALE GENOMIC DNA]</scope>
    <source>
        <strain evidence="1 2">DSM 103737</strain>
    </source>
</reference>
<accession>A0A840BW87</accession>
<name>A0A840BW87_9HYPH</name>
<sequence>MNETFPNLLRAWLALLVSRFSAANVEQSDAPPPQSVRVREDADDAARLTDEHVLWGWVPHGLW</sequence>